<dbReference type="OrthoDB" id="3259047at2759"/>
<protein>
    <submittedName>
        <fullName evidence="2">Uncharacterized protein</fullName>
    </submittedName>
</protein>
<keyword evidence="3" id="KW-1185">Reference proteome</keyword>
<dbReference type="InterPro" id="IPR046521">
    <property type="entry name" value="DUF6698"/>
</dbReference>
<dbReference type="EMBL" id="CCBP010000629">
    <property type="protein sequence ID" value="CDO78070.1"/>
    <property type="molecule type" value="Genomic_DNA"/>
</dbReference>
<comment type="caution">
    <text evidence="2">The sequence shown here is derived from an EMBL/GenBank/DDBJ whole genome shotgun (WGS) entry which is preliminary data.</text>
</comment>
<name>A0A060SUJ5_PYCCI</name>
<dbReference type="AlphaFoldDB" id="A0A060SUJ5"/>
<dbReference type="STRING" id="5643.A0A060SUJ5"/>
<dbReference type="OMA" id="WDESHNG"/>
<reference evidence="2" key="1">
    <citation type="submission" date="2014-01" db="EMBL/GenBank/DDBJ databases">
        <title>The genome of the white-rot fungus Pycnoporus cinnabarinus: a basidiomycete model with a versatile arsenal for lignocellulosic biomass breakdown.</title>
        <authorList>
            <person name="Levasseur A."/>
            <person name="Lomascolo A."/>
            <person name="Ruiz-Duenas F.J."/>
            <person name="Uzan E."/>
            <person name="Piumi F."/>
            <person name="Kues U."/>
            <person name="Ram A.F.J."/>
            <person name="Murat C."/>
            <person name="Haon M."/>
            <person name="Benoit I."/>
            <person name="Arfi Y."/>
            <person name="Chevret D."/>
            <person name="Drula E."/>
            <person name="Kwon M.J."/>
            <person name="Gouret P."/>
            <person name="Lesage-Meessen L."/>
            <person name="Lombard V."/>
            <person name="Mariette J."/>
            <person name="Noirot C."/>
            <person name="Park J."/>
            <person name="Patyshakuliyeva A."/>
            <person name="Wieneger R.A.B."/>
            <person name="Wosten H.A.B."/>
            <person name="Martin F."/>
            <person name="Coutinho P.M."/>
            <person name="de Vries R."/>
            <person name="Martinez A.T."/>
            <person name="Klopp C."/>
            <person name="Pontarotti P."/>
            <person name="Henrissat B."/>
            <person name="Record E."/>
        </authorList>
    </citation>
    <scope>NUCLEOTIDE SEQUENCE [LARGE SCALE GENOMIC DNA]</scope>
    <source>
        <strain evidence="2">BRFM137</strain>
    </source>
</reference>
<organism evidence="2 3">
    <name type="scientific">Pycnoporus cinnabarinus</name>
    <name type="common">Cinnabar-red polypore</name>
    <name type="synonym">Trametes cinnabarina</name>
    <dbReference type="NCBI Taxonomy" id="5643"/>
    <lineage>
        <taxon>Eukaryota</taxon>
        <taxon>Fungi</taxon>
        <taxon>Dikarya</taxon>
        <taxon>Basidiomycota</taxon>
        <taxon>Agaricomycotina</taxon>
        <taxon>Agaricomycetes</taxon>
        <taxon>Polyporales</taxon>
        <taxon>Polyporaceae</taxon>
        <taxon>Trametes</taxon>
    </lineage>
</organism>
<gene>
    <name evidence="2" type="ORF">BN946_scf184708.g4</name>
</gene>
<feature type="region of interest" description="Disordered" evidence="1">
    <location>
        <begin position="1"/>
        <end position="25"/>
    </location>
</feature>
<dbReference type="HOGENOM" id="CLU_035918_5_1_1"/>
<accession>A0A060SUJ5</accession>
<sequence>MSLRTPTTPSPSMSPSPSAKRALPTQEVLVGESCRRKAKTAHEESPFIRFGRHYVRTIEMFSLPSVVITHGLLWDPDENPNTFTVIENRHFASFQALVKLVPVFALKVDGDEGSPEDLQRWMDEFAACLQLGASGAKSDDTRSLRGSVIDWLKVDFPADTVNLNRDTKVGRGFRNKVTGRLLCPVMLDWNDESVRTELLNRTVTIDGEPVNGSHWPAFLYASGIYNESVPWVGFLMGENLLRTYLHIFISPSSAKGAEEHSGDGRATRSGNAANYGMTEVTKASIAYAAAQLYFALSDSAVFNKHQKNCDALGLYNAIRDYLEDPEFKSDTNDLLAWWNRHVFPAHHVEKSKMNHGLAHMRAARAAARSSGAVTVGGEDQQQDGDGSGSA</sequence>
<evidence type="ECO:0000313" key="2">
    <source>
        <dbReference type="EMBL" id="CDO78070.1"/>
    </source>
</evidence>
<evidence type="ECO:0000313" key="3">
    <source>
        <dbReference type="Proteomes" id="UP000029665"/>
    </source>
</evidence>
<proteinExistence type="predicted"/>
<feature type="region of interest" description="Disordered" evidence="1">
    <location>
        <begin position="368"/>
        <end position="390"/>
    </location>
</feature>
<dbReference type="Proteomes" id="UP000029665">
    <property type="component" value="Unassembled WGS sequence"/>
</dbReference>
<evidence type="ECO:0000256" key="1">
    <source>
        <dbReference type="SAM" id="MobiDB-lite"/>
    </source>
</evidence>
<dbReference type="Pfam" id="PF20414">
    <property type="entry name" value="DUF6698"/>
    <property type="match status" value="1"/>
</dbReference>